<organism evidence="1 2">
    <name type="scientific">Candidatus Nitrosopumilus salarius BD31</name>
    <dbReference type="NCBI Taxonomy" id="859350"/>
    <lineage>
        <taxon>Archaea</taxon>
        <taxon>Nitrososphaerota</taxon>
        <taxon>Nitrososphaeria</taxon>
        <taxon>Nitrosopumilales</taxon>
        <taxon>Nitrosopumilaceae</taxon>
        <taxon>Nitrosopumilus</taxon>
    </lineage>
</organism>
<sequence length="127" mass="15099">MIAHPNKSFGNEDEIAKEFVWQKIAMVGQYVWEWPYHMEKIQFSSDDDDYSPVPDFMYNTPSGINIGNTIQISDSKKINHFEYIKENLKEFGIKKEYSDIVLKYIWDKQHKKFETLEASNIGRELLR</sequence>
<dbReference type="PATRIC" id="fig|859350.6.peg.354"/>
<proteinExistence type="predicted"/>
<comment type="caution">
    <text evidence="1">The sequence shown here is derived from an EMBL/GenBank/DDBJ whole genome shotgun (WGS) entry which is preliminary data.</text>
</comment>
<name>I3D4N9_9ARCH</name>
<dbReference type="EMBL" id="AEXL02000030">
    <property type="protein sequence ID" value="EIJ66682.1"/>
    <property type="molecule type" value="Genomic_DNA"/>
</dbReference>
<dbReference type="Proteomes" id="UP000003423">
    <property type="component" value="Unassembled WGS sequence"/>
</dbReference>
<evidence type="ECO:0000313" key="1">
    <source>
        <dbReference type="EMBL" id="EIJ66682.1"/>
    </source>
</evidence>
<keyword evidence="2" id="KW-1185">Reference proteome</keyword>
<evidence type="ECO:0000313" key="2">
    <source>
        <dbReference type="Proteomes" id="UP000003423"/>
    </source>
</evidence>
<dbReference type="AlphaFoldDB" id="I3D4N9"/>
<accession>I3D4N9</accession>
<dbReference type="RefSeq" id="WP_008297474.1">
    <property type="nucleotide sequence ID" value="NZ_AEXL02000030.1"/>
</dbReference>
<gene>
    <name evidence="1" type="ORF">BD31_I1130</name>
</gene>
<reference evidence="1 2" key="1">
    <citation type="journal article" date="2012" name="J. Bacteriol.">
        <title>Genome sequence of "Candidatus Nitrosopumilus salaria" BD31, an ammonia-oxidizing archaeon from the San Francisco Bay estuary.</title>
        <authorList>
            <person name="Mosier A.C."/>
            <person name="Allen E.E."/>
            <person name="Kim M."/>
            <person name="Ferriera S."/>
            <person name="Francis C.A."/>
        </authorList>
    </citation>
    <scope>NUCLEOTIDE SEQUENCE [LARGE SCALE GENOMIC DNA]</scope>
    <source>
        <strain evidence="1 2">BD31</strain>
    </source>
</reference>
<protein>
    <submittedName>
        <fullName evidence="1">Uncharacterized protein</fullName>
    </submittedName>
</protein>